<protein>
    <submittedName>
        <fullName evidence="1">Uncharacterized protein</fullName>
    </submittedName>
</protein>
<proteinExistence type="predicted"/>
<accession>A0A6C0HG50</accession>
<dbReference type="AlphaFoldDB" id="A0A6C0HG50"/>
<organism evidence="1">
    <name type="scientific">viral metagenome</name>
    <dbReference type="NCBI Taxonomy" id="1070528"/>
    <lineage>
        <taxon>unclassified sequences</taxon>
        <taxon>metagenomes</taxon>
        <taxon>organismal metagenomes</taxon>
    </lineage>
</organism>
<name>A0A6C0HG50_9ZZZZ</name>
<sequence>MPGSPSLISGYISQLKQDALTCDRNRILSGLNRSIVCCPPTKSTSSAQPYSALLLQKQNICSPMTDILNYPKTATTMSAYTLSLRNNIINASNSDPSQRFSQYIRFIPKPCCKPLITNAGIPHAQVMCSPGSTLSPNRIIT</sequence>
<dbReference type="EMBL" id="MN739943">
    <property type="protein sequence ID" value="QHT79003.1"/>
    <property type="molecule type" value="Genomic_DNA"/>
</dbReference>
<reference evidence="1" key="1">
    <citation type="journal article" date="2020" name="Nature">
        <title>Giant virus diversity and host interactions through global metagenomics.</title>
        <authorList>
            <person name="Schulz F."/>
            <person name="Roux S."/>
            <person name="Paez-Espino D."/>
            <person name="Jungbluth S."/>
            <person name="Walsh D.A."/>
            <person name="Denef V.J."/>
            <person name="McMahon K.D."/>
            <person name="Konstantinidis K.T."/>
            <person name="Eloe-Fadrosh E.A."/>
            <person name="Kyrpides N.C."/>
            <person name="Woyke T."/>
        </authorList>
    </citation>
    <scope>NUCLEOTIDE SEQUENCE</scope>
    <source>
        <strain evidence="1">GVMAG-M-3300023179-97</strain>
    </source>
</reference>
<evidence type="ECO:0000313" key="1">
    <source>
        <dbReference type="EMBL" id="QHT79003.1"/>
    </source>
</evidence>